<dbReference type="KEGG" id="vg:55601453"/>
<accession>A0A1J0GVV3</accession>
<keyword evidence="2" id="KW-1185">Reference proteome</keyword>
<dbReference type="Proteomes" id="UP000224898">
    <property type="component" value="Segment"/>
</dbReference>
<evidence type="ECO:0000313" key="1">
    <source>
        <dbReference type="EMBL" id="APC46301.1"/>
    </source>
</evidence>
<name>A0A1J0GVV3_9CAUD</name>
<organism evidence="1 2">
    <name type="scientific">Streptomyces phage BRock</name>
    <dbReference type="NCBI Taxonomy" id="1913591"/>
    <lineage>
        <taxon>Viruses</taxon>
        <taxon>Duplodnaviria</taxon>
        <taxon>Heunggongvirae</taxon>
        <taxon>Uroviricota</taxon>
        <taxon>Caudoviricetes</taxon>
        <taxon>Borockvirus</taxon>
        <taxon>Borockvirus brock</taxon>
    </lineage>
</organism>
<dbReference type="RefSeq" id="YP_009831764.1">
    <property type="nucleotide sequence ID" value="NC_048650.1"/>
</dbReference>
<reference evidence="1 2" key="1">
    <citation type="submission" date="2016-09" db="EMBL/GenBank/DDBJ databases">
        <title>Complete Genome Sequence of Streptomyces 5a phage BRock.</title>
        <authorList>
            <person name="Crossman A."/>
            <person name="Baron S."/>
            <person name="Jamdagni P."/>
            <person name="Khatri P."/>
            <person name="Sharma D."/>
            <person name="Pandey M."/>
            <person name="Goyal S."/>
            <person name="Kumar S."/>
            <person name="Phogat A."/>
            <person name="Chawla G."/>
            <person name="Pasricha M."/>
            <person name="Gupta K."/>
            <person name="Bazzad D."/>
            <person name="Aggarwal V."/>
            <person name="Poughat A."/>
            <person name="Singh K."/>
            <person name="Rana P."/>
            <person name="Gautam R."/>
            <person name="Sharma V."/>
            <person name="Tyagi D."/>
            <person name="Shahi A."/>
            <person name="Jangra N."/>
            <person name="Malik M."/>
            <person name="Sidhu P.K."/>
            <person name="Malik S."/>
            <person name="Ghalyan Y."/>
            <person name="Sharma S.S."/>
            <person name="Malik A."/>
            <person name="Chuttani R."/>
            <person name="Bamal N."/>
            <person name="Bhadula D."/>
            <person name="Batra A."/>
            <person name="Temple L."/>
            <person name="Nehra K."/>
        </authorList>
    </citation>
    <scope>NUCLEOTIDE SEQUENCE [LARGE SCALE GENOMIC DNA]</scope>
</reference>
<protein>
    <submittedName>
        <fullName evidence="1">Uncharacterized protein</fullName>
    </submittedName>
</protein>
<proteinExistence type="predicted"/>
<evidence type="ECO:0000313" key="2">
    <source>
        <dbReference type="Proteomes" id="UP000224898"/>
    </source>
</evidence>
<dbReference type="EMBL" id="KX925554">
    <property type="protein sequence ID" value="APC46301.1"/>
    <property type="molecule type" value="Genomic_DNA"/>
</dbReference>
<dbReference type="GeneID" id="55601453"/>
<sequence>MTTNWLQKYVPEFPQLAEHVGASGYFSRPSLILDPQLFEGNELKPHVRETLLNRFYDYLDTKYRSPREWTMAWLAGSGIGYQWAADRGNGDLDVLFGIDFTKFLADNPEFRGLDRWDISFIINDDLRKNLWPSTSLVTFERGDQRPYEVTYYFNNDTEAYDDSIRQIVPYAAYNLSEGHWTIEPPQLPEDPSQLFPEAFVEQARANKEMADALVSHYNYLRQEMSSLTPNSPQWHNSISGMKNVVEQARNLFDQIHTGRKQAFTEHGGGFSDFFNYQWQAAKRDGIVSALNQITQTSVEAQDLTDTELYGGPIVTDSRLLLNDAANSQR</sequence>